<comment type="caution">
    <text evidence="3">The sequence shown here is derived from an EMBL/GenBank/DDBJ whole genome shotgun (WGS) entry which is preliminary data.</text>
</comment>
<feature type="compositionally biased region" description="Polar residues" evidence="1">
    <location>
        <begin position="434"/>
        <end position="450"/>
    </location>
</feature>
<feature type="compositionally biased region" description="Low complexity" evidence="1">
    <location>
        <begin position="463"/>
        <end position="484"/>
    </location>
</feature>
<feature type="transmembrane region" description="Helical" evidence="2">
    <location>
        <begin position="92"/>
        <end position="114"/>
    </location>
</feature>
<evidence type="ECO:0000313" key="4">
    <source>
        <dbReference type="Proteomes" id="UP000193411"/>
    </source>
</evidence>
<dbReference type="EMBL" id="MCFL01000076">
    <property type="protein sequence ID" value="ORZ30719.1"/>
    <property type="molecule type" value="Genomic_DNA"/>
</dbReference>
<evidence type="ECO:0000256" key="1">
    <source>
        <dbReference type="SAM" id="MobiDB-lite"/>
    </source>
</evidence>
<sequence>MGCCFSTAKWKREEIPDHKFDFVDLNDYKDRSFCAQIGYMGVFLMTFRSVLMYMADISTAVLITQFNSWSVVDPSELANSSIFGIQNKTFQSIVPYIQFIYVGSIIVSFLLLALDTRKSMRIIKSRDISFAFTDTIAYRYYSLRSFPHWCFFQAIRAHHTSSDQMALFVFFRLKDWKRLMFAETPRHLVNFLFLSHHIIKNGTVGKSFEMMRFVRKEFGGSDITSTITSRMGVIIMAFVFTMYAINLISTIIASLLYLPLLCKIRGNLKEYVCSRIDKRIAELMRRKAAKRINQQHMELAMYGTTKESAMTGGPEAKLPVLTEYGSTPPAASSGYGKGAGGGANVQMIPLAGGTTGAQASPAVYASRPPPGSPSMSPMFAPVDSSRRGSNQQPTGGYRPQQGGPAAYYPLNSPQFGASPPPSSLGSNPAPPQYPQHTGYSQYSAYSTQRPASPAVHAHHGHQQHQYVQQAQGGYTRQQYQQQGQGQQGQGGGYGPRY</sequence>
<feature type="transmembrane region" description="Helical" evidence="2">
    <location>
        <begin position="50"/>
        <end position="72"/>
    </location>
</feature>
<reference evidence="3 4" key="1">
    <citation type="submission" date="2016-07" db="EMBL/GenBank/DDBJ databases">
        <title>Pervasive Adenine N6-methylation of Active Genes in Fungi.</title>
        <authorList>
            <consortium name="DOE Joint Genome Institute"/>
            <person name="Mondo S.J."/>
            <person name="Dannebaum R.O."/>
            <person name="Kuo R.C."/>
            <person name="Labutti K."/>
            <person name="Haridas S."/>
            <person name="Kuo A."/>
            <person name="Salamov A."/>
            <person name="Ahrendt S.R."/>
            <person name="Lipzen A."/>
            <person name="Sullivan W."/>
            <person name="Andreopoulos W.B."/>
            <person name="Clum A."/>
            <person name="Lindquist E."/>
            <person name="Daum C."/>
            <person name="Ramamoorthy G.K."/>
            <person name="Gryganskyi A."/>
            <person name="Culley D."/>
            <person name="Magnuson J.K."/>
            <person name="James T.Y."/>
            <person name="O'Malley M.A."/>
            <person name="Stajich J.E."/>
            <person name="Spatafora J.W."/>
            <person name="Visel A."/>
            <person name="Grigoriev I.V."/>
        </authorList>
    </citation>
    <scope>NUCLEOTIDE SEQUENCE [LARGE SCALE GENOMIC DNA]</scope>
    <source>
        <strain evidence="3 4">PL171</strain>
    </source>
</reference>
<protein>
    <submittedName>
        <fullName evidence="3">Uncharacterized protein</fullName>
    </submittedName>
</protein>
<feature type="transmembrane region" description="Helical" evidence="2">
    <location>
        <begin position="233"/>
        <end position="258"/>
    </location>
</feature>
<dbReference type="PANTHER" id="PTHR36424:SF1">
    <property type="entry name" value="LOW AFFINITY K(+) TRANSPORTER 1-RELATED"/>
    <property type="match status" value="1"/>
</dbReference>
<keyword evidence="2" id="KW-1133">Transmembrane helix</keyword>
<keyword evidence="2" id="KW-0812">Transmembrane</keyword>
<dbReference type="InterPro" id="IPR031606">
    <property type="entry name" value="Kch1/2"/>
</dbReference>
<dbReference type="AlphaFoldDB" id="A0A1Y2H833"/>
<gene>
    <name evidence="3" type="ORF">BCR44DRAFT_133792</name>
</gene>
<evidence type="ECO:0000313" key="3">
    <source>
        <dbReference type="EMBL" id="ORZ30719.1"/>
    </source>
</evidence>
<dbReference type="GO" id="GO:0015079">
    <property type="term" value="F:potassium ion transmembrane transporter activity"/>
    <property type="evidence" value="ECO:0007669"/>
    <property type="project" value="InterPro"/>
</dbReference>
<dbReference type="GO" id="GO:0005886">
    <property type="term" value="C:plasma membrane"/>
    <property type="evidence" value="ECO:0007669"/>
    <property type="project" value="InterPro"/>
</dbReference>
<name>A0A1Y2H833_9FUNG</name>
<keyword evidence="2" id="KW-0472">Membrane</keyword>
<dbReference type="STRING" id="765915.A0A1Y2H833"/>
<dbReference type="PANTHER" id="PTHR36424">
    <property type="entry name" value="PHEROMONE-REGULATED MEMBRANE PROTEIN 6"/>
    <property type="match status" value="1"/>
</dbReference>
<feature type="region of interest" description="Disordered" evidence="1">
    <location>
        <begin position="356"/>
        <end position="497"/>
    </location>
</feature>
<feature type="compositionally biased region" description="Pro residues" evidence="1">
    <location>
        <begin position="418"/>
        <end position="433"/>
    </location>
</feature>
<proteinExistence type="predicted"/>
<evidence type="ECO:0000256" key="2">
    <source>
        <dbReference type="SAM" id="Phobius"/>
    </source>
</evidence>
<dbReference type="Pfam" id="PF16944">
    <property type="entry name" value="KCH"/>
    <property type="match status" value="1"/>
</dbReference>
<feature type="compositionally biased region" description="Gly residues" evidence="1">
    <location>
        <begin position="485"/>
        <end position="497"/>
    </location>
</feature>
<keyword evidence="4" id="KW-1185">Reference proteome</keyword>
<accession>A0A1Y2H833</accession>
<organism evidence="3 4">
    <name type="scientific">Catenaria anguillulae PL171</name>
    <dbReference type="NCBI Taxonomy" id="765915"/>
    <lineage>
        <taxon>Eukaryota</taxon>
        <taxon>Fungi</taxon>
        <taxon>Fungi incertae sedis</taxon>
        <taxon>Blastocladiomycota</taxon>
        <taxon>Blastocladiomycetes</taxon>
        <taxon>Blastocladiales</taxon>
        <taxon>Catenariaceae</taxon>
        <taxon>Catenaria</taxon>
    </lineage>
</organism>
<dbReference type="Proteomes" id="UP000193411">
    <property type="component" value="Unassembled WGS sequence"/>
</dbReference>
<dbReference type="OrthoDB" id="2128042at2759"/>